<evidence type="ECO:0000256" key="3">
    <source>
        <dbReference type="ARBA" id="ARBA00022801"/>
    </source>
</evidence>
<evidence type="ECO:0000256" key="1">
    <source>
        <dbReference type="ARBA" id="ARBA00010193"/>
    </source>
</evidence>
<dbReference type="GO" id="GO:0004198">
    <property type="term" value="F:calcium-dependent cysteine-type endopeptidase activity"/>
    <property type="evidence" value="ECO:0007669"/>
    <property type="project" value="InterPro"/>
</dbReference>
<feature type="active site" evidence="5">
    <location>
        <position position="362"/>
    </location>
</feature>
<dbReference type="Pfam" id="PF00648">
    <property type="entry name" value="Peptidase_C2"/>
    <property type="match status" value="1"/>
</dbReference>
<dbReference type="Proteomes" id="UP001310594">
    <property type="component" value="Unassembled WGS sequence"/>
</dbReference>
<feature type="active site" evidence="5">
    <location>
        <position position="382"/>
    </location>
</feature>
<comment type="similarity">
    <text evidence="1">Belongs to the peptidase C2 family. PalB/RIM13 subfamily.</text>
</comment>
<dbReference type="CDD" id="cd00044">
    <property type="entry name" value="CysPc"/>
    <property type="match status" value="1"/>
</dbReference>
<evidence type="ECO:0000256" key="2">
    <source>
        <dbReference type="ARBA" id="ARBA00022670"/>
    </source>
</evidence>
<dbReference type="InterPro" id="IPR036213">
    <property type="entry name" value="Calpain_III_sf"/>
</dbReference>
<sequence>MSSDLHSRAEASSRNEALQITIDAAEAAMRAMKLTKDPNEKVKHSTLFKQLLQEAEEIKFSKDWRATSVNAVTTNPQNRAIAVRELKEPQSTRELPRSERILLLKASYLNNCKFPPWTTPPAAHEFQLADGGDLFIDAQELFLSDFQEDVLDDWKRPSEALPPPSWFPGDRTNLGPSMSFARKIDLVQDAATDCSVVASLCAGVARAERGHSKILRTVLYPYDNESNRPLMSKNGKYVVRLNFNGCYRRILIDDRLPVSNTGRVIHVVDRHNPGLLWPALIEKAYLKVQGGYDFPGSNSATDLWILTGWIPEQVFLQSDDLDPDHFWKRILNAFSIGDVLITMGTGKMTAKTERELGLAGEHDYAVLDLREVDGQRLLLIKNPWCEGTSWRGKTKQKSHVNAQPNADLAELSLIDFGEDTTPLESSRDLLNADDQLSPGTFWMDLDNVIQHFESIYLNWNPGLFACRQDLHFSWDLSKAKNELISSRGSSASLVRHPQFAVTAGGGGNVWVLLWRHFRNCIPSGATDQDIAEGRYTIDLQGHIALAAFTSRGRRLLLPEKQVEQGWFVDSPQTLLKLSDCKPGVVHTIVPLEQDLADAEHTFTLSIFSDTPVTLTEAGPRSRYSSTLSAAWTKDTAGGNAHSPTYPFNPQFVIVVSQRTSLCLLLETRDEDLNVHVKLVHSKGQRVQAVRNRDIVFDSREYRKACCIAESPEVEPGRYTVICSTFEANQLGDFSLTVESSQPIQVVQLPKEGAGRLKMELSVATFGGDCSKIAAPLVPKRLVNLYAIARQLDVASRRGASAGSLLRMSIESGRGPMRRIHIASNEGEYADCIGGVRTDDIDLSPEMLRRGESLWIVLDRMYTSTDAREERFAVELFLDQPDALACGVWRTWDD</sequence>
<evidence type="ECO:0000256" key="5">
    <source>
        <dbReference type="PROSITE-ProRule" id="PRU00239"/>
    </source>
</evidence>
<dbReference type="InterPro" id="IPR051297">
    <property type="entry name" value="PalB/RIM13"/>
</dbReference>
<dbReference type="Pfam" id="PF01067">
    <property type="entry name" value="Calpain_III"/>
    <property type="match status" value="1"/>
</dbReference>
<protein>
    <submittedName>
        <fullName evidence="8">Cysteine protease</fullName>
    </submittedName>
</protein>
<name>A0AAN7WJ02_9PEZI</name>
<dbReference type="GO" id="GO:0006508">
    <property type="term" value="P:proteolysis"/>
    <property type="evidence" value="ECO:0007669"/>
    <property type="project" value="UniProtKB-KW"/>
</dbReference>
<dbReference type="SUPFAM" id="SSF54001">
    <property type="entry name" value="Cysteine proteinases"/>
    <property type="match status" value="1"/>
</dbReference>
<dbReference type="PANTHER" id="PTHR46143:SF1">
    <property type="entry name" value="CALPAIN-7"/>
    <property type="match status" value="1"/>
</dbReference>
<proteinExistence type="inferred from homology"/>
<dbReference type="SUPFAM" id="SSF49758">
    <property type="entry name" value="Calpain large subunit, middle domain (domain III)"/>
    <property type="match status" value="2"/>
</dbReference>
<feature type="active site" evidence="5">
    <location>
        <position position="194"/>
    </location>
</feature>
<dbReference type="PROSITE" id="PS50203">
    <property type="entry name" value="CALPAIN_CAT"/>
    <property type="match status" value="1"/>
</dbReference>
<dbReference type="Gene3D" id="2.60.120.380">
    <property type="match status" value="1"/>
</dbReference>
<dbReference type="SMART" id="SM00720">
    <property type="entry name" value="calpain_III"/>
    <property type="match status" value="1"/>
</dbReference>
<dbReference type="PANTHER" id="PTHR46143">
    <property type="entry name" value="CALPAIN-7"/>
    <property type="match status" value="1"/>
</dbReference>
<accession>A0AAN7WJ02</accession>
<dbReference type="EMBL" id="JAVRQU010000008">
    <property type="protein sequence ID" value="KAK5699859.1"/>
    <property type="molecule type" value="Genomic_DNA"/>
</dbReference>
<gene>
    <name evidence="8" type="primary">RIM13</name>
    <name evidence="8" type="ORF">LTR97_005992</name>
</gene>
<dbReference type="SMART" id="SM00230">
    <property type="entry name" value="CysPc"/>
    <property type="match status" value="1"/>
</dbReference>
<keyword evidence="6" id="KW-0175">Coiled coil</keyword>
<organism evidence="8 9">
    <name type="scientific">Elasticomyces elasticus</name>
    <dbReference type="NCBI Taxonomy" id="574655"/>
    <lineage>
        <taxon>Eukaryota</taxon>
        <taxon>Fungi</taxon>
        <taxon>Dikarya</taxon>
        <taxon>Ascomycota</taxon>
        <taxon>Pezizomycotina</taxon>
        <taxon>Dothideomycetes</taxon>
        <taxon>Dothideomycetidae</taxon>
        <taxon>Mycosphaerellales</taxon>
        <taxon>Teratosphaeriaceae</taxon>
        <taxon>Elasticomyces</taxon>
    </lineage>
</organism>
<dbReference type="AlphaFoldDB" id="A0AAN7WJ02"/>
<dbReference type="Pfam" id="PF25435">
    <property type="entry name" value="PalB_C"/>
    <property type="match status" value="1"/>
</dbReference>
<keyword evidence="4 5" id="KW-0788">Thiol protease</keyword>
<dbReference type="InterPro" id="IPR038765">
    <property type="entry name" value="Papain-like_cys_pep_sf"/>
</dbReference>
<evidence type="ECO:0000256" key="6">
    <source>
        <dbReference type="SAM" id="Coils"/>
    </source>
</evidence>
<keyword evidence="3 5" id="KW-0378">Hydrolase</keyword>
<feature type="domain" description="Calpain catalytic" evidence="7">
    <location>
        <begin position="154"/>
        <end position="461"/>
    </location>
</feature>
<evidence type="ECO:0000259" key="7">
    <source>
        <dbReference type="PROSITE" id="PS50203"/>
    </source>
</evidence>
<evidence type="ECO:0000256" key="4">
    <source>
        <dbReference type="ARBA" id="ARBA00022807"/>
    </source>
</evidence>
<dbReference type="InterPro" id="IPR001300">
    <property type="entry name" value="Peptidase_C2_calpain_cat"/>
</dbReference>
<comment type="caution">
    <text evidence="8">The sequence shown here is derived from an EMBL/GenBank/DDBJ whole genome shotgun (WGS) entry which is preliminary data.</text>
</comment>
<keyword evidence="2 5" id="KW-0645">Protease</keyword>
<reference evidence="8" key="1">
    <citation type="submission" date="2023-08" db="EMBL/GenBank/DDBJ databases">
        <title>Black Yeasts Isolated from many extreme environments.</title>
        <authorList>
            <person name="Coleine C."/>
            <person name="Stajich J.E."/>
            <person name="Selbmann L."/>
        </authorList>
    </citation>
    <scope>NUCLEOTIDE SEQUENCE</scope>
    <source>
        <strain evidence="8">CCFEE 5810</strain>
    </source>
</reference>
<feature type="coiled-coil region" evidence="6">
    <location>
        <begin position="8"/>
        <end position="35"/>
    </location>
</feature>
<dbReference type="InterPro" id="IPR022683">
    <property type="entry name" value="Calpain_III"/>
</dbReference>
<dbReference type="Gene3D" id="3.90.70.10">
    <property type="entry name" value="Cysteine proteinases"/>
    <property type="match status" value="1"/>
</dbReference>
<evidence type="ECO:0000313" key="9">
    <source>
        <dbReference type="Proteomes" id="UP001310594"/>
    </source>
</evidence>
<evidence type="ECO:0000313" key="8">
    <source>
        <dbReference type="EMBL" id="KAK5699859.1"/>
    </source>
</evidence>
<dbReference type="InterPro" id="IPR022682">
    <property type="entry name" value="Calpain_domain_III"/>
</dbReference>